<reference evidence="2 3" key="1">
    <citation type="journal article" date="2023" name="bioRxiv">
        <title>Genome report: Whole genome sequence and annotation of Penstemon davidsonii.</title>
        <authorList>
            <person name="Ostevik K.L."/>
            <person name="Alabady M."/>
            <person name="Zhang M."/>
            <person name="Rausher M.D."/>
        </authorList>
    </citation>
    <scope>NUCLEOTIDE SEQUENCE [LARGE SCALE GENOMIC DNA]</scope>
    <source>
        <strain evidence="2">DNT005</strain>
        <tissue evidence="2">Whole leaf</tissue>
    </source>
</reference>
<evidence type="ECO:0000313" key="2">
    <source>
        <dbReference type="EMBL" id="KAK4493320.1"/>
    </source>
</evidence>
<dbReference type="EMBL" id="JAYDYQ010000486">
    <property type="protein sequence ID" value="KAK4493320.1"/>
    <property type="molecule type" value="Genomic_DNA"/>
</dbReference>
<accession>A0ABR0DVR6</accession>
<proteinExistence type="predicted"/>
<dbReference type="Proteomes" id="UP001291926">
    <property type="component" value="Unassembled WGS sequence"/>
</dbReference>
<gene>
    <name evidence="2" type="ORF">RD792_017794</name>
</gene>
<feature type="region of interest" description="Disordered" evidence="1">
    <location>
        <begin position="191"/>
        <end position="258"/>
    </location>
</feature>
<organism evidence="2 3">
    <name type="scientific">Penstemon davidsonii</name>
    <dbReference type="NCBI Taxonomy" id="160366"/>
    <lineage>
        <taxon>Eukaryota</taxon>
        <taxon>Viridiplantae</taxon>
        <taxon>Streptophyta</taxon>
        <taxon>Embryophyta</taxon>
        <taxon>Tracheophyta</taxon>
        <taxon>Spermatophyta</taxon>
        <taxon>Magnoliopsida</taxon>
        <taxon>eudicotyledons</taxon>
        <taxon>Gunneridae</taxon>
        <taxon>Pentapetalae</taxon>
        <taxon>asterids</taxon>
        <taxon>lamiids</taxon>
        <taxon>Lamiales</taxon>
        <taxon>Plantaginaceae</taxon>
        <taxon>Cheloneae</taxon>
        <taxon>Penstemon</taxon>
    </lineage>
</organism>
<name>A0ABR0DVR6_9LAMI</name>
<sequence>MSTSQVNPNSPLYAEDEPNRIVTFVEKGSENPSSDNEDLEGGVPADEVDTLSEEKMDGLVVEVTVEMEDTRPSRKSSKKSNPPQQQVSHSVENIPTKYKDTPEGQAGLQKDFRKGRRISITLATDDLFTPEMVEEMRQDKYQSAYLIGESFLRKAKLSPCTFSILEDRRSLNAMVEGSWYSVVGKTVISTSKKASGKRPIEQRESRKRRRAHNDNLEGIDEEPIENAEPISSLCPSSSRPADNPSSSSSTPVQGRGCPPLAMRVQYGIHGCKGWSETNSSGQLARRRNEFFDKQGKYFTHVGDSDNPASLVDMIEDHLSGRRPAGYPQKGTILSNDREHTADKATRQLLSSVYTRDIQRHLEADPKVLLSKVAHVHAVIGSVTTRAIYRTSLLQEHVKFINETNDILLAENAEFKAKLAELKGESSRPREDGAGPCTALTMETDNAHIVRTMEDTSLYQAQVEQLTQELEEQRMSSTTSMSSLEAEIRALKYQLQSETEEVGLNEGMQEFRAENVERVVHDFFNSPVHTEILY</sequence>
<feature type="compositionally biased region" description="Acidic residues" evidence="1">
    <location>
        <begin position="35"/>
        <end position="51"/>
    </location>
</feature>
<protein>
    <submittedName>
        <fullName evidence="2">Uncharacterized protein</fullName>
    </submittedName>
</protein>
<evidence type="ECO:0000313" key="3">
    <source>
        <dbReference type="Proteomes" id="UP001291926"/>
    </source>
</evidence>
<keyword evidence="3" id="KW-1185">Reference proteome</keyword>
<evidence type="ECO:0000256" key="1">
    <source>
        <dbReference type="SAM" id="MobiDB-lite"/>
    </source>
</evidence>
<comment type="caution">
    <text evidence="2">The sequence shown here is derived from an EMBL/GenBank/DDBJ whole genome shotgun (WGS) entry which is preliminary data.</text>
</comment>
<feature type="compositionally biased region" description="Low complexity" evidence="1">
    <location>
        <begin position="235"/>
        <end position="251"/>
    </location>
</feature>
<feature type="compositionally biased region" description="Low complexity" evidence="1">
    <location>
        <begin position="79"/>
        <end position="88"/>
    </location>
</feature>
<feature type="region of interest" description="Disordered" evidence="1">
    <location>
        <begin position="25"/>
        <end position="106"/>
    </location>
</feature>